<reference evidence="2 3" key="1">
    <citation type="submission" date="2024-01" db="EMBL/GenBank/DDBJ databases">
        <title>The genome of the rayed Mediterranean limpet Patella caerulea (Linnaeus, 1758).</title>
        <authorList>
            <person name="Anh-Thu Weber A."/>
            <person name="Halstead-Nussloch G."/>
        </authorList>
    </citation>
    <scope>NUCLEOTIDE SEQUENCE [LARGE SCALE GENOMIC DNA]</scope>
    <source>
        <strain evidence="2">AATW-2023a</strain>
        <tissue evidence="2">Whole specimen</tissue>
    </source>
</reference>
<gene>
    <name evidence="2" type="ORF">SNE40_003855</name>
</gene>
<keyword evidence="3" id="KW-1185">Reference proteome</keyword>
<feature type="compositionally biased region" description="Polar residues" evidence="1">
    <location>
        <begin position="35"/>
        <end position="44"/>
    </location>
</feature>
<evidence type="ECO:0000313" key="3">
    <source>
        <dbReference type="Proteomes" id="UP001347796"/>
    </source>
</evidence>
<proteinExistence type="predicted"/>
<dbReference type="AlphaFoldDB" id="A0AAN8Q1A4"/>
<organism evidence="2 3">
    <name type="scientific">Patella caerulea</name>
    <name type="common">Rayed Mediterranean limpet</name>
    <dbReference type="NCBI Taxonomy" id="87958"/>
    <lineage>
        <taxon>Eukaryota</taxon>
        <taxon>Metazoa</taxon>
        <taxon>Spiralia</taxon>
        <taxon>Lophotrochozoa</taxon>
        <taxon>Mollusca</taxon>
        <taxon>Gastropoda</taxon>
        <taxon>Patellogastropoda</taxon>
        <taxon>Patelloidea</taxon>
        <taxon>Patellidae</taxon>
        <taxon>Patella</taxon>
    </lineage>
</organism>
<evidence type="ECO:0000313" key="2">
    <source>
        <dbReference type="EMBL" id="KAK6192379.1"/>
    </source>
</evidence>
<dbReference type="EMBL" id="JAZGQO010000002">
    <property type="protein sequence ID" value="KAK6192379.1"/>
    <property type="molecule type" value="Genomic_DNA"/>
</dbReference>
<name>A0AAN8Q1A4_PATCE</name>
<comment type="caution">
    <text evidence="2">The sequence shown here is derived from an EMBL/GenBank/DDBJ whole genome shotgun (WGS) entry which is preliminary data.</text>
</comment>
<feature type="compositionally biased region" description="Polar residues" evidence="1">
    <location>
        <begin position="8"/>
        <end position="22"/>
    </location>
</feature>
<evidence type="ECO:0000256" key="1">
    <source>
        <dbReference type="SAM" id="MobiDB-lite"/>
    </source>
</evidence>
<accession>A0AAN8Q1A4</accession>
<protein>
    <submittedName>
        <fullName evidence="2">Uncharacterized protein</fullName>
    </submittedName>
</protein>
<dbReference type="Proteomes" id="UP001347796">
    <property type="component" value="Unassembled WGS sequence"/>
</dbReference>
<feature type="region of interest" description="Disordered" evidence="1">
    <location>
        <begin position="1"/>
        <end position="70"/>
    </location>
</feature>
<sequence>MHKVLANKLQSGNPITPNSPESFHNRSKVDGVRNMQESNFSLSGAQFDDDKPRQGHTRVANPPGGRSTGL</sequence>